<dbReference type="RefSeq" id="WP_015745953.1">
    <property type="nucleotide sequence ID" value="NC_013235.1"/>
</dbReference>
<keyword evidence="2" id="KW-1185">Reference proteome</keyword>
<reference evidence="1 2" key="2">
    <citation type="journal article" date="2010" name="Stand. Genomic Sci.">
        <title>Complete genome sequence of Nakamurella multipartita type strain (Y-104).</title>
        <authorList>
            <person name="Tice H."/>
            <person name="Mayilraj S."/>
            <person name="Sims D."/>
            <person name="Lapidus A."/>
            <person name="Nolan M."/>
            <person name="Lucas S."/>
            <person name="Glavina Del Rio T."/>
            <person name="Copeland A."/>
            <person name="Cheng J.F."/>
            <person name="Meincke L."/>
            <person name="Bruce D."/>
            <person name="Goodwin L."/>
            <person name="Pitluck S."/>
            <person name="Ivanova N."/>
            <person name="Mavromatis K."/>
            <person name="Ovchinnikova G."/>
            <person name="Pati A."/>
            <person name="Chen A."/>
            <person name="Palaniappan K."/>
            <person name="Land M."/>
            <person name="Hauser L."/>
            <person name="Chang Y.J."/>
            <person name="Jeffries C.D."/>
            <person name="Detter J.C."/>
            <person name="Brettin T."/>
            <person name="Rohde M."/>
            <person name="Goker M."/>
            <person name="Bristow J."/>
            <person name="Eisen J.A."/>
            <person name="Markowitz V."/>
            <person name="Hugenholtz P."/>
            <person name="Kyrpides N.C."/>
            <person name="Klenk H.P."/>
            <person name="Chen F."/>
        </authorList>
    </citation>
    <scope>NUCLEOTIDE SEQUENCE [LARGE SCALE GENOMIC DNA]</scope>
    <source>
        <strain evidence="2">ATCC 700099 / DSM 44233 / CIP 104796 / JCM 9543 / NBRC 105858 / Y-104</strain>
    </source>
</reference>
<evidence type="ECO:0000313" key="2">
    <source>
        <dbReference type="Proteomes" id="UP000002218"/>
    </source>
</evidence>
<dbReference type="Proteomes" id="UP000002218">
    <property type="component" value="Chromosome"/>
</dbReference>
<dbReference type="eggNOG" id="COG2410">
    <property type="taxonomic scope" value="Bacteria"/>
</dbReference>
<evidence type="ECO:0008006" key="3">
    <source>
        <dbReference type="Google" id="ProtNLM"/>
    </source>
</evidence>
<sequence>MITAGVDLAASPAKTAIARVEWVNGAGARLLTVHERAEDEAIIEAVRSAAKTGIDCPLGWPAPFVDFVHRHERGSVAPHEFRSTELRRSIAYRRTDLVLNRAGYRPLSVSADRIAHAAMRAAGLLAALAQDGHDVDRAGRGVVVEVYPAGALHYWGLAWRVYKGNSHTDQRHQLVQALVDDAPWLEMSVDQVDRLRHSDDAFDAVIAAFVARAAAIGAVGRPDPADEELAAREGWIALPTTPLNGLLDPH</sequence>
<protein>
    <recommendedName>
        <fullName evidence="3">DUF429 domain-containing protein</fullName>
    </recommendedName>
</protein>
<accession>C8X860</accession>
<dbReference type="InParanoid" id="C8X860"/>
<evidence type="ECO:0000313" key="1">
    <source>
        <dbReference type="EMBL" id="ACV77036.1"/>
    </source>
</evidence>
<dbReference type="AlphaFoldDB" id="C8X860"/>
<dbReference type="STRING" id="479431.Namu_0621"/>
<organism evidence="1 2">
    <name type="scientific">Nakamurella multipartita (strain ATCC 700099 / DSM 44233 / CIP 104796 / JCM 9543 / NBRC 105858 / Y-104)</name>
    <name type="common">Microsphaera multipartita</name>
    <dbReference type="NCBI Taxonomy" id="479431"/>
    <lineage>
        <taxon>Bacteria</taxon>
        <taxon>Bacillati</taxon>
        <taxon>Actinomycetota</taxon>
        <taxon>Actinomycetes</taxon>
        <taxon>Nakamurellales</taxon>
        <taxon>Nakamurellaceae</taxon>
        <taxon>Nakamurella</taxon>
    </lineage>
</organism>
<reference evidence="2" key="1">
    <citation type="submission" date="2009-09" db="EMBL/GenBank/DDBJ databases">
        <title>The complete genome of Nakamurella multipartita DSM 44233.</title>
        <authorList>
            <consortium name="US DOE Joint Genome Institute (JGI-PGF)"/>
            <person name="Lucas S."/>
            <person name="Copeland A."/>
            <person name="Lapidus A."/>
            <person name="Glavina del Rio T."/>
            <person name="Dalin E."/>
            <person name="Tice H."/>
            <person name="Bruce D."/>
            <person name="Goodwin L."/>
            <person name="Pitluck S."/>
            <person name="Kyrpides N."/>
            <person name="Mavromatis K."/>
            <person name="Ivanova N."/>
            <person name="Ovchinnikova G."/>
            <person name="Sims D."/>
            <person name="Meincke L."/>
            <person name="Brettin T."/>
            <person name="Detter J.C."/>
            <person name="Han C."/>
            <person name="Larimer F."/>
            <person name="Land M."/>
            <person name="Hauser L."/>
            <person name="Markowitz V."/>
            <person name="Cheng J.-F."/>
            <person name="Hugenholtz P."/>
            <person name="Woyke T."/>
            <person name="Wu D."/>
            <person name="Klenk H.-P."/>
            <person name="Eisen J.A."/>
        </authorList>
    </citation>
    <scope>NUCLEOTIDE SEQUENCE [LARGE SCALE GENOMIC DNA]</scope>
    <source>
        <strain evidence="2">ATCC 700099 / DSM 44233 / CIP 104796 / JCM 9543 / NBRC 105858 / Y-104</strain>
    </source>
</reference>
<dbReference type="EMBL" id="CP001737">
    <property type="protein sequence ID" value="ACV77036.1"/>
    <property type="molecule type" value="Genomic_DNA"/>
</dbReference>
<dbReference type="KEGG" id="nml:Namu_0621"/>
<name>C8X860_NAKMY</name>
<dbReference type="InterPro" id="IPR007362">
    <property type="entry name" value="DUF429"/>
</dbReference>
<proteinExistence type="predicted"/>
<dbReference type="HOGENOM" id="CLU_1123813_0_0_11"/>
<dbReference type="OrthoDB" id="4870479at2"/>
<gene>
    <name evidence="1" type="ordered locus">Namu_0621</name>
</gene>
<dbReference type="Pfam" id="PF04250">
    <property type="entry name" value="DUF429"/>
    <property type="match status" value="1"/>
</dbReference>